<feature type="compositionally biased region" description="Basic residues" evidence="1">
    <location>
        <begin position="8"/>
        <end position="17"/>
    </location>
</feature>
<evidence type="ECO:0000256" key="2">
    <source>
        <dbReference type="SAM" id="Phobius"/>
    </source>
</evidence>
<dbReference type="WBParaSite" id="nRc.2.0.1.t22893-RA">
    <property type="protein sequence ID" value="nRc.2.0.1.t22893-RA"/>
    <property type="gene ID" value="nRc.2.0.1.g22893"/>
</dbReference>
<keyword evidence="2" id="KW-1133">Transmembrane helix</keyword>
<name>A0A915J8U0_ROMCU</name>
<feature type="transmembrane region" description="Helical" evidence="2">
    <location>
        <begin position="128"/>
        <end position="154"/>
    </location>
</feature>
<keyword evidence="2" id="KW-0812">Transmembrane</keyword>
<reference evidence="4" key="1">
    <citation type="submission" date="2022-11" db="UniProtKB">
        <authorList>
            <consortium name="WormBaseParasite"/>
        </authorList>
    </citation>
    <scope>IDENTIFICATION</scope>
</reference>
<protein>
    <submittedName>
        <fullName evidence="4">Uncharacterized protein</fullName>
    </submittedName>
</protein>
<proteinExistence type="predicted"/>
<evidence type="ECO:0000256" key="1">
    <source>
        <dbReference type="SAM" id="MobiDB-lite"/>
    </source>
</evidence>
<sequence length="241" mass="27375">MKNWNTTGKKKVRKRKGKSLEKEGMRKKKAEKSLRKAGNQEVEKERGCIFNMTIVLPGMQMPPPTLIPRMCSVQGKEAMDAPEPSTAIGLPQRQASAGNLDYISPLKRDTEIEQLGPQQDNKLTPVNIFIIMLTKSIANFWMPLCFTSIFYGVIRNRICNSMKATARAESLKNQVVPCAITTQRKTKTYKNVFMKKETHMFQSCVGFLVKPGPPCWSHRSSIQRFLSWFNKFGNISSLLVK</sequence>
<evidence type="ECO:0000313" key="3">
    <source>
        <dbReference type="Proteomes" id="UP000887565"/>
    </source>
</evidence>
<feature type="region of interest" description="Disordered" evidence="1">
    <location>
        <begin position="1"/>
        <end position="41"/>
    </location>
</feature>
<keyword evidence="2" id="KW-0472">Membrane</keyword>
<dbReference type="Proteomes" id="UP000887565">
    <property type="component" value="Unplaced"/>
</dbReference>
<accession>A0A915J8U0</accession>
<organism evidence="3 4">
    <name type="scientific">Romanomermis culicivorax</name>
    <name type="common">Nematode worm</name>
    <dbReference type="NCBI Taxonomy" id="13658"/>
    <lineage>
        <taxon>Eukaryota</taxon>
        <taxon>Metazoa</taxon>
        <taxon>Ecdysozoa</taxon>
        <taxon>Nematoda</taxon>
        <taxon>Enoplea</taxon>
        <taxon>Dorylaimia</taxon>
        <taxon>Mermithida</taxon>
        <taxon>Mermithoidea</taxon>
        <taxon>Mermithidae</taxon>
        <taxon>Romanomermis</taxon>
    </lineage>
</organism>
<dbReference type="AlphaFoldDB" id="A0A915J8U0"/>
<keyword evidence="3" id="KW-1185">Reference proteome</keyword>
<evidence type="ECO:0000313" key="4">
    <source>
        <dbReference type="WBParaSite" id="nRc.2.0.1.t22893-RA"/>
    </source>
</evidence>